<dbReference type="GO" id="GO:0006508">
    <property type="term" value="P:proteolysis"/>
    <property type="evidence" value="ECO:0007669"/>
    <property type="project" value="UniProtKB-KW"/>
</dbReference>
<evidence type="ECO:0000256" key="2">
    <source>
        <dbReference type="ARBA" id="ARBA00022670"/>
    </source>
</evidence>
<dbReference type="Pfam" id="PF00877">
    <property type="entry name" value="NLPC_P60"/>
    <property type="match status" value="1"/>
</dbReference>
<dbReference type="PROSITE" id="PS51935">
    <property type="entry name" value="NLPC_P60"/>
    <property type="match status" value="1"/>
</dbReference>
<feature type="region of interest" description="Disordered" evidence="5">
    <location>
        <begin position="126"/>
        <end position="162"/>
    </location>
</feature>
<keyword evidence="4" id="KW-0788">Thiol protease</keyword>
<evidence type="ECO:0000256" key="4">
    <source>
        <dbReference type="ARBA" id="ARBA00022807"/>
    </source>
</evidence>
<dbReference type="Proteomes" id="UP000604475">
    <property type="component" value="Unassembled WGS sequence"/>
</dbReference>
<evidence type="ECO:0000256" key="1">
    <source>
        <dbReference type="ARBA" id="ARBA00007074"/>
    </source>
</evidence>
<evidence type="ECO:0000259" key="6">
    <source>
        <dbReference type="PROSITE" id="PS51935"/>
    </source>
</evidence>
<accession>A0A937R8N3</accession>
<dbReference type="InterPro" id="IPR000064">
    <property type="entry name" value="NLP_P60_dom"/>
</dbReference>
<dbReference type="EMBL" id="JAEACQ010000050">
    <property type="protein sequence ID" value="MBL7625777.1"/>
    <property type="molecule type" value="Genomic_DNA"/>
</dbReference>
<keyword evidence="3" id="KW-0378">Hydrolase</keyword>
<evidence type="ECO:0000256" key="5">
    <source>
        <dbReference type="SAM" id="MobiDB-lite"/>
    </source>
</evidence>
<comment type="similarity">
    <text evidence="1">Belongs to the peptidase C40 family.</text>
</comment>
<gene>
    <name evidence="7" type="ORF">I7412_00990</name>
</gene>
<proteinExistence type="inferred from homology"/>
<sequence length="281" mass="29213">MIASALGAGDQVETAAARPTIAAAVEQPVAFQLRTAVSLAPTLPDVTVNADEPVEVGFRLTSRSGGALADQDILVQVLFPQGWTTFKALRTDASGHAAYTARVLTTTQVRATFAGSDALEAATSAPAILRVRPQPPAAPSPASDQAPRDGAGGATTAPSAVGGQTSVGEKAVYLASLQAGKPYVYGAEGPYSFDCSGLVQYVYKQLGKSLPRTTDQQFAATTRIARGSEQVGDLIFFGQPGSMYHMGIYAGNGKIWVAPKSGDVVKLQTIWASDYYVGRVS</sequence>
<protein>
    <submittedName>
        <fullName evidence="7">C40 family peptidase</fullName>
    </submittedName>
</protein>
<dbReference type="AlphaFoldDB" id="A0A937R8N3"/>
<dbReference type="InterPro" id="IPR038765">
    <property type="entry name" value="Papain-like_cys_pep_sf"/>
</dbReference>
<feature type="compositionally biased region" description="Low complexity" evidence="5">
    <location>
        <begin position="140"/>
        <end position="149"/>
    </location>
</feature>
<evidence type="ECO:0000313" key="8">
    <source>
        <dbReference type="Proteomes" id="UP000604475"/>
    </source>
</evidence>
<evidence type="ECO:0000256" key="3">
    <source>
        <dbReference type="ARBA" id="ARBA00022801"/>
    </source>
</evidence>
<organism evidence="7 8">
    <name type="scientific">Frankia nepalensis</name>
    <dbReference type="NCBI Taxonomy" id="1836974"/>
    <lineage>
        <taxon>Bacteria</taxon>
        <taxon>Bacillati</taxon>
        <taxon>Actinomycetota</taxon>
        <taxon>Actinomycetes</taxon>
        <taxon>Frankiales</taxon>
        <taxon>Frankiaceae</taxon>
        <taxon>Frankia</taxon>
    </lineage>
</organism>
<evidence type="ECO:0000313" key="7">
    <source>
        <dbReference type="EMBL" id="MBL7625777.1"/>
    </source>
</evidence>
<dbReference type="InterPro" id="IPR051794">
    <property type="entry name" value="PG_Endopeptidase_C40"/>
</dbReference>
<dbReference type="SUPFAM" id="SSF54001">
    <property type="entry name" value="Cysteine proteinases"/>
    <property type="match status" value="1"/>
</dbReference>
<reference evidence="7" key="1">
    <citation type="submission" date="2020-12" db="EMBL/GenBank/DDBJ databases">
        <title>Genomic characterization of non-nitrogen-fixing Frankia strains.</title>
        <authorList>
            <person name="Carlos-Shanley C."/>
            <person name="Guerra T."/>
            <person name="Hahn D."/>
        </authorList>
    </citation>
    <scope>NUCLEOTIDE SEQUENCE</scope>
    <source>
        <strain evidence="7">CN6</strain>
    </source>
</reference>
<dbReference type="PANTHER" id="PTHR47359:SF3">
    <property type="entry name" value="NLP_P60 DOMAIN-CONTAINING PROTEIN-RELATED"/>
    <property type="match status" value="1"/>
</dbReference>
<keyword evidence="8" id="KW-1185">Reference proteome</keyword>
<feature type="domain" description="NlpC/P60" evidence="6">
    <location>
        <begin position="165"/>
        <end position="281"/>
    </location>
</feature>
<comment type="caution">
    <text evidence="7">The sequence shown here is derived from an EMBL/GenBank/DDBJ whole genome shotgun (WGS) entry which is preliminary data.</text>
</comment>
<keyword evidence="2" id="KW-0645">Protease</keyword>
<dbReference type="GO" id="GO:0008234">
    <property type="term" value="F:cysteine-type peptidase activity"/>
    <property type="evidence" value="ECO:0007669"/>
    <property type="project" value="UniProtKB-KW"/>
</dbReference>
<dbReference type="PANTHER" id="PTHR47359">
    <property type="entry name" value="PEPTIDOGLYCAN DL-ENDOPEPTIDASE CWLO"/>
    <property type="match status" value="1"/>
</dbReference>
<name>A0A937R8N3_9ACTN</name>
<dbReference type="Gene3D" id="3.90.1720.10">
    <property type="entry name" value="endopeptidase domain like (from Nostoc punctiforme)"/>
    <property type="match status" value="1"/>
</dbReference>